<sequence>MEPTTEHFDVHSNPETFKDYMESFDVSNITGENVNNDKISAHFSTLLEEDYNFLNSLTFPYVPFSRHYATLKELLQ</sequence>
<keyword evidence="2" id="KW-1185">Reference proteome</keyword>
<dbReference type="EMBL" id="UZAK01052940">
    <property type="protein sequence ID" value="VDP82002.1"/>
    <property type="molecule type" value="Genomic_DNA"/>
</dbReference>
<protein>
    <submittedName>
        <fullName evidence="3">ARF-like 2-binding protein</fullName>
    </submittedName>
</protein>
<reference evidence="1 2" key="2">
    <citation type="submission" date="2018-11" db="EMBL/GenBank/DDBJ databases">
        <authorList>
            <consortium name="Pathogen Informatics"/>
        </authorList>
    </citation>
    <scope>NUCLEOTIDE SEQUENCE [LARGE SCALE GENOMIC DNA]</scope>
    <source>
        <strain evidence="1">Dakar</strain>
        <strain evidence="2">Dakar, Senegal</strain>
    </source>
</reference>
<proteinExistence type="predicted"/>
<evidence type="ECO:0000313" key="1">
    <source>
        <dbReference type="EMBL" id="VDP82002.1"/>
    </source>
</evidence>
<dbReference type="Proteomes" id="UP000279833">
    <property type="component" value="Unassembled WGS sequence"/>
</dbReference>
<evidence type="ECO:0000313" key="2">
    <source>
        <dbReference type="Proteomes" id="UP000279833"/>
    </source>
</evidence>
<accession>A0A183L7A2</accession>
<dbReference type="WBParaSite" id="SCUD_0002322501-mRNA-1">
    <property type="protein sequence ID" value="SCUD_0002322501-mRNA-1"/>
    <property type="gene ID" value="SCUD_0002322501"/>
</dbReference>
<organism evidence="3">
    <name type="scientific">Schistosoma curassoni</name>
    <dbReference type="NCBI Taxonomy" id="6186"/>
    <lineage>
        <taxon>Eukaryota</taxon>
        <taxon>Metazoa</taxon>
        <taxon>Spiralia</taxon>
        <taxon>Lophotrochozoa</taxon>
        <taxon>Platyhelminthes</taxon>
        <taxon>Trematoda</taxon>
        <taxon>Digenea</taxon>
        <taxon>Strigeidida</taxon>
        <taxon>Schistosomatoidea</taxon>
        <taxon>Schistosomatidae</taxon>
        <taxon>Schistosoma</taxon>
    </lineage>
</organism>
<dbReference type="AlphaFoldDB" id="A0A183L7A2"/>
<reference evidence="3" key="1">
    <citation type="submission" date="2016-06" db="UniProtKB">
        <authorList>
            <consortium name="WormBaseParasite"/>
        </authorList>
    </citation>
    <scope>IDENTIFICATION</scope>
</reference>
<name>A0A183L7A2_9TREM</name>
<gene>
    <name evidence="1" type="ORF">SCUD_LOCUS23222</name>
</gene>
<evidence type="ECO:0000313" key="3">
    <source>
        <dbReference type="WBParaSite" id="SCUD_0002322501-mRNA-1"/>
    </source>
</evidence>